<reference evidence="2 3" key="1">
    <citation type="journal article" date="2021" name="Elife">
        <title>Chloroplast acquisition without the gene transfer in kleptoplastic sea slugs, Plakobranchus ocellatus.</title>
        <authorList>
            <person name="Maeda T."/>
            <person name="Takahashi S."/>
            <person name="Yoshida T."/>
            <person name="Shimamura S."/>
            <person name="Takaki Y."/>
            <person name="Nagai Y."/>
            <person name="Toyoda A."/>
            <person name="Suzuki Y."/>
            <person name="Arimoto A."/>
            <person name="Ishii H."/>
            <person name="Satoh N."/>
            <person name="Nishiyama T."/>
            <person name="Hasebe M."/>
            <person name="Maruyama T."/>
            <person name="Minagawa J."/>
            <person name="Obokata J."/>
            <person name="Shigenobu S."/>
        </authorList>
    </citation>
    <scope>NUCLEOTIDE SEQUENCE [LARGE SCALE GENOMIC DNA]</scope>
</reference>
<name>A0AAV4JJT2_9GAST</name>
<dbReference type="Proteomes" id="UP000762676">
    <property type="component" value="Unassembled WGS sequence"/>
</dbReference>
<proteinExistence type="predicted"/>
<dbReference type="InterPro" id="IPR000477">
    <property type="entry name" value="RT_dom"/>
</dbReference>
<dbReference type="PANTHER" id="PTHR19446">
    <property type="entry name" value="REVERSE TRANSCRIPTASES"/>
    <property type="match status" value="1"/>
</dbReference>
<evidence type="ECO:0000313" key="3">
    <source>
        <dbReference type="Proteomes" id="UP000762676"/>
    </source>
</evidence>
<accession>A0AAV4JJT2</accession>
<dbReference type="Pfam" id="PF00078">
    <property type="entry name" value="RVT_1"/>
    <property type="match status" value="1"/>
</dbReference>
<evidence type="ECO:0000313" key="2">
    <source>
        <dbReference type="EMBL" id="GFS23057.1"/>
    </source>
</evidence>
<feature type="non-terminal residue" evidence="2">
    <location>
        <position position="1"/>
    </location>
</feature>
<feature type="domain" description="Reverse transcriptase" evidence="1">
    <location>
        <begin position="84"/>
        <end position="204"/>
    </location>
</feature>
<sequence>RNQKYGIDAFQGPPKALDKPIRAGEVRKSLDRLKNNRASGQDGISAELLKYGTKALDEQLAIIFNDIFEKHQDPNIKVGELIAIPKPGKPKGPPTKNLRPITLLNTIRKALSITTLHIIRPQVEKYLSPSQSGFRRDQSTADVVWTHKWLAAKTNAENVEIKITGIDMSAAFDTIDRKALLDILKTIIDEDEFRIIRFLLSNKVVNTKVNKATEEKPFIIKIKNESLYKKCNEKHLSLHILESRWRHFGHILRRDIEIPANKSMEAYFVRNGGKFLGRPITTLPNVLNKDLSRLPTGELRLKTNEDLDHLRSIAQDRQQWKGLTTKIREAAEASRSED</sequence>
<keyword evidence="3" id="KW-1185">Reference proteome</keyword>
<dbReference type="AlphaFoldDB" id="A0AAV4JJT2"/>
<evidence type="ECO:0000259" key="1">
    <source>
        <dbReference type="Pfam" id="PF00078"/>
    </source>
</evidence>
<protein>
    <submittedName>
        <fullName evidence="2">Retrovirus-related Pol polyprotein LINE-1</fullName>
    </submittedName>
</protein>
<dbReference type="EMBL" id="BMAT01013922">
    <property type="protein sequence ID" value="GFS23057.1"/>
    <property type="molecule type" value="Genomic_DNA"/>
</dbReference>
<organism evidence="2 3">
    <name type="scientific">Elysia marginata</name>
    <dbReference type="NCBI Taxonomy" id="1093978"/>
    <lineage>
        <taxon>Eukaryota</taxon>
        <taxon>Metazoa</taxon>
        <taxon>Spiralia</taxon>
        <taxon>Lophotrochozoa</taxon>
        <taxon>Mollusca</taxon>
        <taxon>Gastropoda</taxon>
        <taxon>Heterobranchia</taxon>
        <taxon>Euthyneura</taxon>
        <taxon>Panpulmonata</taxon>
        <taxon>Sacoglossa</taxon>
        <taxon>Placobranchoidea</taxon>
        <taxon>Plakobranchidae</taxon>
        <taxon>Elysia</taxon>
    </lineage>
</organism>
<gene>
    <name evidence="2" type="ORF">ElyMa_006967500</name>
</gene>
<comment type="caution">
    <text evidence="2">The sequence shown here is derived from an EMBL/GenBank/DDBJ whole genome shotgun (WGS) entry which is preliminary data.</text>
</comment>